<evidence type="ECO:0000313" key="9">
    <source>
        <dbReference type="Proteomes" id="UP001154282"/>
    </source>
</evidence>
<evidence type="ECO:0000313" key="8">
    <source>
        <dbReference type="EMBL" id="CAI0461127.1"/>
    </source>
</evidence>
<dbReference type="InterPro" id="IPR005333">
    <property type="entry name" value="Transcription_factor_TCP"/>
</dbReference>
<sequence length="370" mass="40103">MGTKGGGGGEIIQVQGGHIVRSTGRKDRHSKVYTAKGPRDRRVRLSAHTAIQFYDVQDRLGYDRPSKAVDWLIKKAKSSIDKLAELPPWHPTAADSANDENPRELDMAEQSESSGYGFQLHRQLGGENVGNHSAPPSFLQIDPDGIPETMKSFFPTSSTTLSMNFQSYPPDLMSRTANHSEDLGLSLHSFQDQALIPHQQHLFQTGSGGFDANFQRMVAWSAESGGGSRGDGGGGGGVFGFNNNPHHHQLSPHAALMIGQGSSGLSSQSQRSPLQSSGFVQSIRAWNDLPMGAAAENHHPHHHHQQQQHNSSGSNQRAHEFHQSMLFGSRFLGSEGIHGFRIPARIHGEEDGSVVSDRAPSSASPRSADH</sequence>
<proteinExistence type="predicted"/>
<evidence type="ECO:0000256" key="4">
    <source>
        <dbReference type="ARBA" id="ARBA00023163"/>
    </source>
</evidence>
<accession>A0AAV0NRZ5</accession>
<feature type="compositionally biased region" description="Low complexity" evidence="6">
    <location>
        <begin position="353"/>
        <end position="370"/>
    </location>
</feature>
<evidence type="ECO:0000256" key="5">
    <source>
        <dbReference type="ARBA" id="ARBA00023242"/>
    </source>
</evidence>
<dbReference type="EMBL" id="CAMGYJ010000008">
    <property type="protein sequence ID" value="CAI0461127.1"/>
    <property type="molecule type" value="Genomic_DNA"/>
</dbReference>
<organism evidence="8 9">
    <name type="scientific">Linum tenue</name>
    <dbReference type="NCBI Taxonomy" id="586396"/>
    <lineage>
        <taxon>Eukaryota</taxon>
        <taxon>Viridiplantae</taxon>
        <taxon>Streptophyta</taxon>
        <taxon>Embryophyta</taxon>
        <taxon>Tracheophyta</taxon>
        <taxon>Spermatophyta</taxon>
        <taxon>Magnoliopsida</taxon>
        <taxon>eudicotyledons</taxon>
        <taxon>Gunneridae</taxon>
        <taxon>Pentapetalae</taxon>
        <taxon>rosids</taxon>
        <taxon>fabids</taxon>
        <taxon>Malpighiales</taxon>
        <taxon>Linaceae</taxon>
        <taxon>Linum</taxon>
    </lineage>
</organism>
<evidence type="ECO:0000256" key="2">
    <source>
        <dbReference type="ARBA" id="ARBA00023015"/>
    </source>
</evidence>
<evidence type="ECO:0000259" key="7">
    <source>
        <dbReference type="PROSITE" id="PS51369"/>
    </source>
</evidence>
<dbReference type="PANTHER" id="PTHR31072">
    <property type="entry name" value="TRANSCRIPTION FACTOR TCP4-RELATED"/>
    <property type="match status" value="1"/>
</dbReference>
<dbReference type="PROSITE" id="PS51369">
    <property type="entry name" value="TCP"/>
    <property type="match status" value="1"/>
</dbReference>
<feature type="domain" description="TCP" evidence="7">
    <location>
        <begin position="25"/>
        <end position="83"/>
    </location>
</feature>
<feature type="region of interest" description="Disordered" evidence="6">
    <location>
        <begin position="223"/>
        <end position="246"/>
    </location>
</feature>
<reference evidence="8" key="1">
    <citation type="submission" date="2022-08" db="EMBL/GenBank/DDBJ databases">
        <authorList>
            <person name="Gutierrez-Valencia J."/>
        </authorList>
    </citation>
    <scope>NUCLEOTIDE SEQUENCE</scope>
</reference>
<feature type="region of interest" description="Disordered" evidence="6">
    <location>
        <begin position="84"/>
        <end position="110"/>
    </location>
</feature>
<keyword evidence="3" id="KW-0238">DNA-binding</keyword>
<feature type="region of interest" description="Disordered" evidence="6">
    <location>
        <begin position="293"/>
        <end position="317"/>
    </location>
</feature>
<keyword evidence="5" id="KW-0539">Nucleus</keyword>
<dbReference type="PANTHER" id="PTHR31072:SF240">
    <property type="entry name" value="TRANSCRIPTION FACTOR TCP10"/>
    <property type="match status" value="1"/>
</dbReference>
<comment type="caution">
    <text evidence="8">The sequence shown here is derived from an EMBL/GenBank/DDBJ whole genome shotgun (WGS) entry which is preliminary data.</text>
</comment>
<feature type="compositionally biased region" description="Gly residues" evidence="6">
    <location>
        <begin position="224"/>
        <end position="239"/>
    </location>
</feature>
<evidence type="ECO:0000256" key="6">
    <source>
        <dbReference type="SAM" id="MobiDB-lite"/>
    </source>
</evidence>
<keyword evidence="2" id="KW-0805">Transcription regulation</keyword>
<comment type="subcellular location">
    <subcellularLocation>
        <location evidence="1">Nucleus</location>
    </subcellularLocation>
</comment>
<dbReference type="Proteomes" id="UP001154282">
    <property type="component" value="Unassembled WGS sequence"/>
</dbReference>
<dbReference type="GO" id="GO:0043565">
    <property type="term" value="F:sequence-specific DNA binding"/>
    <property type="evidence" value="ECO:0007669"/>
    <property type="project" value="TreeGrafter"/>
</dbReference>
<feature type="region of interest" description="Disordered" evidence="6">
    <location>
        <begin position="259"/>
        <end position="278"/>
    </location>
</feature>
<evidence type="ECO:0000256" key="3">
    <source>
        <dbReference type="ARBA" id="ARBA00023125"/>
    </source>
</evidence>
<protein>
    <recommendedName>
        <fullName evidence="7">TCP domain-containing protein</fullName>
    </recommendedName>
</protein>
<dbReference type="AlphaFoldDB" id="A0AAV0NRZ5"/>
<dbReference type="GO" id="GO:0003700">
    <property type="term" value="F:DNA-binding transcription factor activity"/>
    <property type="evidence" value="ECO:0007669"/>
    <property type="project" value="InterPro"/>
</dbReference>
<keyword evidence="4" id="KW-0804">Transcription</keyword>
<gene>
    <name evidence="8" type="ORF">LITE_LOCUS34800</name>
</gene>
<keyword evidence="9" id="KW-1185">Reference proteome</keyword>
<feature type="region of interest" description="Disordered" evidence="6">
    <location>
        <begin position="348"/>
        <end position="370"/>
    </location>
</feature>
<name>A0AAV0NRZ5_9ROSI</name>
<dbReference type="GO" id="GO:2000032">
    <property type="term" value="P:regulation of secondary shoot formation"/>
    <property type="evidence" value="ECO:0007669"/>
    <property type="project" value="TreeGrafter"/>
</dbReference>
<dbReference type="Pfam" id="PF03634">
    <property type="entry name" value="TCP"/>
    <property type="match status" value="1"/>
</dbReference>
<evidence type="ECO:0000256" key="1">
    <source>
        <dbReference type="ARBA" id="ARBA00004123"/>
    </source>
</evidence>
<dbReference type="GO" id="GO:0005634">
    <property type="term" value="C:nucleus"/>
    <property type="evidence" value="ECO:0007669"/>
    <property type="project" value="UniProtKB-SubCell"/>
</dbReference>
<dbReference type="InterPro" id="IPR017887">
    <property type="entry name" value="TF_TCP_subgr"/>
</dbReference>